<comment type="similarity">
    <text evidence="2 6">Belongs to the FAD-dependent glycerol-3-phosphate dehydrogenase family.</text>
</comment>
<evidence type="ECO:0000256" key="3">
    <source>
        <dbReference type="ARBA" id="ARBA00022630"/>
    </source>
</evidence>
<proteinExistence type="inferred from homology"/>
<dbReference type="OrthoDB" id="9766796at2"/>
<evidence type="ECO:0000313" key="11">
    <source>
        <dbReference type="Proteomes" id="UP000292302"/>
    </source>
</evidence>
<feature type="domain" description="FAD dependent oxidoreductase" evidence="8">
    <location>
        <begin position="16"/>
        <end position="333"/>
    </location>
</feature>
<dbReference type="Gene3D" id="1.10.8.870">
    <property type="entry name" value="Alpha-glycerophosphate oxidase, cap domain"/>
    <property type="match status" value="1"/>
</dbReference>
<dbReference type="GO" id="GO:0046168">
    <property type="term" value="P:glycerol-3-phosphate catabolic process"/>
    <property type="evidence" value="ECO:0007669"/>
    <property type="project" value="TreeGrafter"/>
</dbReference>
<dbReference type="EC" id="1.1.5.3" evidence="6"/>
<dbReference type="PANTHER" id="PTHR11985">
    <property type="entry name" value="GLYCEROL-3-PHOSPHATE DEHYDROGENASE"/>
    <property type="match status" value="1"/>
</dbReference>
<sequence length="534" mass="59362">MPTSSLSTSPLSEIYDIAVVGGGINGTGIACDAAGRGLSVFLCEKDDLARHTSSASSKLIHGGLRYLEHHEFRLVREALAEREVLLAKAPHIVSPMRFILPHRPHLRPAWLIRAGLFLYDNLGKRKALPRSRGLRFDAGSPLKAEISKGFEYSDCWVDDARLVVLNAMAAREHGAHVHTHTRCVSARRSKGLWHIHLERDDGSLFSIRAKALVNAAGPWVARFIRDDLKQQSPYGIRLIQGSHIIVPRLFDGEQAYILQNEDRRIVFAIPYLDRFTLIGTTDREYNGDPATVSISDEEIDYLLQVVNDHFRESVSRTDILHSYAGVRPLCDDESDEPSAITRDYTLSLSAQGDEPPLLSVFGGKLTTYRKLAESALAQLAPFFPNLGARWTAEAPLPGGEQMQDRQSLIDALCERHGWLDTSLARRWAASYGSRTWQLLADVENADQLGEDFGHGLYAREVDYLRQHEWATEVDDILWRRSKLGLFLSPAQRSKLQRYLTPQAHPAASSPTSAPVAHPGDEPADVAARPPATAP</sequence>
<evidence type="ECO:0000256" key="7">
    <source>
        <dbReference type="SAM" id="MobiDB-lite"/>
    </source>
</evidence>
<feature type="region of interest" description="Disordered" evidence="7">
    <location>
        <begin position="497"/>
        <end position="534"/>
    </location>
</feature>
<feature type="domain" description="Alpha-glycerophosphate oxidase C-terminal" evidence="9">
    <location>
        <begin position="391"/>
        <end position="489"/>
    </location>
</feature>
<dbReference type="PROSITE" id="PS00977">
    <property type="entry name" value="FAD_G3PDH_1"/>
    <property type="match status" value="1"/>
</dbReference>
<protein>
    <recommendedName>
        <fullName evidence="6">Glycerol-3-phosphate dehydrogenase</fullName>
        <ecNumber evidence="6">1.1.5.3</ecNumber>
    </recommendedName>
</protein>
<organism evidence="10 11">
    <name type="scientific">Phytopseudomonas daroniae</name>
    <dbReference type="NCBI Taxonomy" id="2487519"/>
    <lineage>
        <taxon>Bacteria</taxon>
        <taxon>Pseudomonadati</taxon>
        <taxon>Pseudomonadota</taxon>
        <taxon>Gammaproteobacteria</taxon>
        <taxon>Pseudomonadales</taxon>
        <taxon>Pseudomonadaceae</taxon>
        <taxon>Phytopseudomonas</taxon>
    </lineage>
</organism>
<dbReference type="AlphaFoldDB" id="A0A4Q9QST0"/>
<dbReference type="Gene3D" id="3.50.50.60">
    <property type="entry name" value="FAD/NAD(P)-binding domain"/>
    <property type="match status" value="1"/>
</dbReference>
<dbReference type="PROSITE" id="PS00978">
    <property type="entry name" value="FAD_G3PDH_2"/>
    <property type="match status" value="1"/>
</dbReference>
<dbReference type="InterPro" id="IPR031656">
    <property type="entry name" value="DAO_C"/>
</dbReference>
<dbReference type="SUPFAM" id="SSF51905">
    <property type="entry name" value="FAD/NAD(P)-binding domain"/>
    <property type="match status" value="1"/>
</dbReference>
<keyword evidence="4" id="KW-0274">FAD</keyword>
<evidence type="ECO:0000256" key="5">
    <source>
        <dbReference type="ARBA" id="ARBA00023002"/>
    </source>
</evidence>
<dbReference type="NCBIfam" id="NF008899">
    <property type="entry name" value="PRK12266.1"/>
    <property type="match status" value="1"/>
</dbReference>
<comment type="cofactor">
    <cofactor evidence="1 6">
        <name>FAD</name>
        <dbReference type="ChEBI" id="CHEBI:57692"/>
    </cofactor>
</comment>
<dbReference type="Proteomes" id="UP000292302">
    <property type="component" value="Unassembled WGS sequence"/>
</dbReference>
<dbReference type="PANTHER" id="PTHR11985:SF15">
    <property type="entry name" value="GLYCEROL-3-PHOSPHATE DEHYDROGENASE, MITOCHONDRIAL"/>
    <property type="match status" value="1"/>
</dbReference>
<comment type="caution">
    <text evidence="10">The sequence shown here is derived from an EMBL/GenBank/DDBJ whole genome shotgun (WGS) entry which is preliminary data.</text>
</comment>
<dbReference type="PRINTS" id="PR01001">
    <property type="entry name" value="FADG3PDH"/>
</dbReference>
<dbReference type="Pfam" id="PF16901">
    <property type="entry name" value="DAO_C"/>
    <property type="match status" value="1"/>
</dbReference>
<dbReference type="RefSeq" id="WP_131178646.1">
    <property type="nucleotide sequence ID" value="NZ_QJUI01000002.1"/>
</dbReference>
<reference evidence="10 11" key="1">
    <citation type="submission" date="2018-06" db="EMBL/GenBank/DDBJ databases">
        <title>Three novel Pseudomonas species isolated from symptomatic oak.</title>
        <authorList>
            <person name="Bueno-Gonzalez V."/>
            <person name="Brady C."/>
        </authorList>
    </citation>
    <scope>NUCLEOTIDE SEQUENCE [LARGE SCALE GENOMIC DNA]</scope>
    <source>
        <strain evidence="10 11">P9A</strain>
    </source>
</reference>
<evidence type="ECO:0000256" key="4">
    <source>
        <dbReference type="ARBA" id="ARBA00022827"/>
    </source>
</evidence>
<dbReference type="Gene3D" id="3.30.9.10">
    <property type="entry name" value="D-Amino Acid Oxidase, subunit A, domain 2"/>
    <property type="match status" value="1"/>
</dbReference>
<keyword evidence="11" id="KW-1185">Reference proteome</keyword>
<dbReference type="GO" id="GO:0009331">
    <property type="term" value="C:glycerol-3-phosphate dehydrogenase (FAD) complex"/>
    <property type="evidence" value="ECO:0007669"/>
    <property type="project" value="UniProtKB-UniRule"/>
</dbReference>
<evidence type="ECO:0000313" key="10">
    <source>
        <dbReference type="EMBL" id="TBU83501.1"/>
    </source>
</evidence>
<feature type="compositionally biased region" description="Low complexity" evidence="7">
    <location>
        <begin position="500"/>
        <end position="517"/>
    </location>
</feature>
<dbReference type="EMBL" id="QJUI01000002">
    <property type="protein sequence ID" value="TBU83501.1"/>
    <property type="molecule type" value="Genomic_DNA"/>
</dbReference>
<evidence type="ECO:0000256" key="2">
    <source>
        <dbReference type="ARBA" id="ARBA00007330"/>
    </source>
</evidence>
<evidence type="ECO:0000259" key="9">
    <source>
        <dbReference type="Pfam" id="PF16901"/>
    </source>
</evidence>
<keyword evidence="3 6" id="KW-0285">Flavoprotein</keyword>
<evidence type="ECO:0000256" key="1">
    <source>
        <dbReference type="ARBA" id="ARBA00001974"/>
    </source>
</evidence>
<dbReference type="Pfam" id="PF01266">
    <property type="entry name" value="DAO"/>
    <property type="match status" value="1"/>
</dbReference>
<gene>
    <name evidence="10" type="ORF">DNK06_03505</name>
</gene>
<dbReference type="InterPro" id="IPR000447">
    <property type="entry name" value="G3P_DH_FAD-dep"/>
</dbReference>
<dbReference type="Gene3D" id="6.10.250.1890">
    <property type="match status" value="1"/>
</dbReference>
<dbReference type="NCBIfam" id="NF009906">
    <property type="entry name" value="PRK13369.1"/>
    <property type="match status" value="1"/>
</dbReference>
<name>A0A4Q9QST0_9GAMM</name>
<dbReference type="InterPro" id="IPR038299">
    <property type="entry name" value="DAO_C_sf"/>
</dbReference>
<dbReference type="InterPro" id="IPR036188">
    <property type="entry name" value="FAD/NAD-bd_sf"/>
</dbReference>
<accession>A0A4Q9QST0</accession>
<comment type="catalytic activity">
    <reaction evidence="6">
        <text>a quinone + sn-glycerol 3-phosphate = dihydroxyacetone phosphate + a quinol</text>
        <dbReference type="Rhea" id="RHEA:18977"/>
        <dbReference type="ChEBI" id="CHEBI:24646"/>
        <dbReference type="ChEBI" id="CHEBI:57597"/>
        <dbReference type="ChEBI" id="CHEBI:57642"/>
        <dbReference type="ChEBI" id="CHEBI:132124"/>
        <dbReference type="EC" id="1.1.5.3"/>
    </reaction>
</comment>
<dbReference type="GO" id="GO:0004368">
    <property type="term" value="F:glycerol-3-phosphate dehydrogenase (quinone) activity"/>
    <property type="evidence" value="ECO:0007669"/>
    <property type="project" value="UniProtKB-EC"/>
</dbReference>
<dbReference type="InterPro" id="IPR006076">
    <property type="entry name" value="FAD-dep_OxRdtase"/>
</dbReference>
<keyword evidence="5 6" id="KW-0560">Oxidoreductase</keyword>
<evidence type="ECO:0000256" key="6">
    <source>
        <dbReference type="RuleBase" id="RU361217"/>
    </source>
</evidence>
<evidence type="ECO:0000259" key="8">
    <source>
        <dbReference type="Pfam" id="PF01266"/>
    </source>
</evidence>